<dbReference type="Proteomes" id="UP000034841">
    <property type="component" value="Unassembled WGS sequence"/>
</dbReference>
<dbReference type="Pfam" id="PF25585">
    <property type="entry name" value="zf-CCCH_DUS3L"/>
    <property type="match status" value="1"/>
</dbReference>
<comment type="function">
    <text evidence="13">Catalyzes the synthesis of dihydrouridine, a modified base found in the D-loop of most tRNAs. Specifically modifies U47 in cytoplasmic tRNAs. Catalyzes the synthesis of dihydrouridine in some mRNAs, thereby affecting their translation.</text>
</comment>
<dbReference type="SUPFAM" id="SSF51395">
    <property type="entry name" value="FMN-linked oxidoreductases"/>
    <property type="match status" value="1"/>
</dbReference>
<name>A0A0F8B5N6_CERFI</name>
<comment type="catalytic activity">
    <reaction evidence="14">
        <text>5,6-dihydrouridine(47) in tRNA + NAD(+) = uridine(47) in tRNA + NADH + H(+)</text>
        <dbReference type="Rhea" id="RHEA:53364"/>
        <dbReference type="Rhea" id="RHEA-COMP:13539"/>
        <dbReference type="Rhea" id="RHEA-COMP:13540"/>
        <dbReference type="ChEBI" id="CHEBI:15378"/>
        <dbReference type="ChEBI" id="CHEBI:57540"/>
        <dbReference type="ChEBI" id="CHEBI:57945"/>
        <dbReference type="ChEBI" id="CHEBI:65315"/>
        <dbReference type="ChEBI" id="CHEBI:74443"/>
        <dbReference type="EC" id="1.3.1.89"/>
    </reaction>
    <physiologicalReaction direction="right-to-left" evidence="14">
        <dbReference type="Rhea" id="RHEA:53366"/>
    </physiologicalReaction>
</comment>
<evidence type="ECO:0000256" key="1">
    <source>
        <dbReference type="ARBA" id="ARBA00001917"/>
    </source>
</evidence>
<evidence type="ECO:0000256" key="17">
    <source>
        <dbReference type="ARBA" id="ARBA00049513"/>
    </source>
</evidence>
<comment type="catalytic activity">
    <reaction evidence="17">
        <text>5,6-dihydrouridine(47) in tRNA + NADP(+) = uridine(47) in tRNA + NADPH + H(+)</text>
        <dbReference type="Rhea" id="RHEA:53360"/>
        <dbReference type="Rhea" id="RHEA-COMP:13539"/>
        <dbReference type="Rhea" id="RHEA-COMP:13540"/>
        <dbReference type="ChEBI" id="CHEBI:15378"/>
        <dbReference type="ChEBI" id="CHEBI:57783"/>
        <dbReference type="ChEBI" id="CHEBI:58349"/>
        <dbReference type="ChEBI" id="CHEBI:65315"/>
        <dbReference type="ChEBI" id="CHEBI:74443"/>
        <dbReference type="EC" id="1.3.1.89"/>
    </reaction>
    <physiologicalReaction direction="right-to-left" evidence="17">
        <dbReference type="Rhea" id="RHEA:53362"/>
    </physiologicalReaction>
</comment>
<evidence type="ECO:0000256" key="16">
    <source>
        <dbReference type="ARBA" id="ARBA00049447"/>
    </source>
</evidence>
<dbReference type="GO" id="GO:0006397">
    <property type="term" value="P:mRNA processing"/>
    <property type="evidence" value="ECO:0007669"/>
    <property type="project" value="UniProtKB-KW"/>
</dbReference>
<evidence type="ECO:0000256" key="18">
    <source>
        <dbReference type="SAM" id="MobiDB-lite"/>
    </source>
</evidence>
<keyword evidence="9" id="KW-0863">Zinc-finger</keyword>
<proteinExistence type="inferred from homology"/>
<keyword evidence="21" id="KW-1185">Reference proteome</keyword>
<dbReference type="EC" id="1.3.1.89" evidence="3"/>
<comment type="catalytic activity">
    <reaction evidence="15">
        <text>a 5,6-dihydrouridine in mRNA + NAD(+) = a uridine in mRNA + NADH + H(+)</text>
        <dbReference type="Rhea" id="RHEA:69851"/>
        <dbReference type="Rhea" id="RHEA-COMP:14658"/>
        <dbReference type="Rhea" id="RHEA-COMP:17789"/>
        <dbReference type="ChEBI" id="CHEBI:15378"/>
        <dbReference type="ChEBI" id="CHEBI:57540"/>
        <dbReference type="ChEBI" id="CHEBI:57945"/>
        <dbReference type="ChEBI" id="CHEBI:65315"/>
        <dbReference type="ChEBI" id="CHEBI:74443"/>
    </reaction>
    <physiologicalReaction direction="right-to-left" evidence="15">
        <dbReference type="Rhea" id="RHEA:69853"/>
    </physiologicalReaction>
</comment>
<reference evidence="20 21" key="1">
    <citation type="submission" date="2015-04" db="EMBL/GenBank/DDBJ databases">
        <title>Genome sequence of Ceratocystis platani, a major pathogen of plane trees.</title>
        <authorList>
            <person name="Belbahri L."/>
        </authorList>
    </citation>
    <scope>NUCLEOTIDE SEQUENCE [LARGE SCALE GENOMIC DNA]</scope>
    <source>
        <strain evidence="20 21">CFO</strain>
    </source>
</reference>
<keyword evidence="8" id="KW-0819">tRNA processing</keyword>
<feature type="compositionally biased region" description="Basic residues" evidence="18">
    <location>
        <begin position="124"/>
        <end position="135"/>
    </location>
</feature>
<accession>A0A0F8B5N6</accession>
<dbReference type="PROSITE" id="PS01136">
    <property type="entry name" value="UPF0034"/>
    <property type="match status" value="1"/>
</dbReference>
<evidence type="ECO:0000313" key="20">
    <source>
        <dbReference type="EMBL" id="KKF95905.1"/>
    </source>
</evidence>
<feature type="compositionally biased region" description="Basic and acidic residues" evidence="18">
    <location>
        <begin position="1"/>
        <end position="21"/>
    </location>
</feature>
<feature type="region of interest" description="Disordered" evidence="18">
    <location>
        <begin position="110"/>
        <end position="144"/>
    </location>
</feature>
<dbReference type="GO" id="GO:0050660">
    <property type="term" value="F:flavin adenine dinucleotide binding"/>
    <property type="evidence" value="ECO:0007669"/>
    <property type="project" value="InterPro"/>
</dbReference>
<evidence type="ECO:0000256" key="9">
    <source>
        <dbReference type="ARBA" id="ARBA00022771"/>
    </source>
</evidence>
<evidence type="ECO:0000256" key="13">
    <source>
        <dbReference type="ARBA" id="ARBA00045934"/>
    </source>
</evidence>
<dbReference type="EMBL" id="LBBL01000072">
    <property type="protein sequence ID" value="KKF95905.1"/>
    <property type="molecule type" value="Genomic_DNA"/>
</dbReference>
<keyword evidence="11 20" id="KW-0560">Oxidoreductase</keyword>
<evidence type="ECO:0000256" key="12">
    <source>
        <dbReference type="ARBA" id="ARBA00031322"/>
    </source>
</evidence>
<dbReference type="GO" id="GO:0106414">
    <property type="term" value="F:mRNA dihydrouridine synthase activity"/>
    <property type="evidence" value="ECO:0007669"/>
    <property type="project" value="RHEA"/>
</dbReference>
<dbReference type="CDD" id="cd02801">
    <property type="entry name" value="DUS_like_FMN"/>
    <property type="match status" value="1"/>
</dbReference>
<dbReference type="InterPro" id="IPR018517">
    <property type="entry name" value="tRNA_hU_synthase_CS"/>
</dbReference>
<evidence type="ECO:0000256" key="2">
    <source>
        <dbReference type="ARBA" id="ARBA00005451"/>
    </source>
</evidence>
<dbReference type="PANTHER" id="PTHR45846">
    <property type="entry name" value="TRNA-DIHYDROURIDINE(47) SYNTHASE [NAD(P)(+)]-LIKE"/>
    <property type="match status" value="1"/>
</dbReference>
<keyword evidence="5" id="KW-0285">Flavoprotein</keyword>
<feature type="domain" description="DUS-like FMN-binding" evidence="19">
    <location>
        <begin position="589"/>
        <end position="635"/>
    </location>
</feature>
<evidence type="ECO:0000256" key="4">
    <source>
        <dbReference type="ARBA" id="ARBA00022143"/>
    </source>
</evidence>
<keyword evidence="6" id="KW-0288">FMN</keyword>
<keyword evidence="9" id="KW-0479">Metal-binding</keyword>
<dbReference type="GO" id="GO:0102265">
    <property type="term" value="F:tRNA-dihydrouridine47 synthase activity"/>
    <property type="evidence" value="ECO:0007669"/>
    <property type="project" value="UniProtKB-EC"/>
</dbReference>
<evidence type="ECO:0000256" key="3">
    <source>
        <dbReference type="ARBA" id="ARBA00012376"/>
    </source>
</evidence>
<evidence type="ECO:0000256" key="11">
    <source>
        <dbReference type="ARBA" id="ARBA00023002"/>
    </source>
</evidence>
<gene>
    <name evidence="20" type="primary">dus-3</name>
    <name evidence="20" type="ORF">CFO_g1745</name>
</gene>
<dbReference type="PANTHER" id="PTHR45846:SF1">
    <property type="entry name" value="TRNA-DIHYDROURIDINE(47) SYNTHASE [NAD(P)(+)]-LIKE"/>
    <property type="match status" value="1"/>
</dbReference>
<comment type="similarity">
    <text evidence="2">Belongs to the Dus family. Dus3 subfamily.</text>
</comment>
<keyword evidence="7" id="KW-0507">mRNA processing</keyword>
<feature type="region of interest" description="Disordered" evidence="18">
    <location>
        <begin position="1"/>
        <end position="81"/>
    </location>
</feature>
<evidence type="ECO:0000256" key="7">
    <source>
        <dbReference type="ARBA" id="ARBA00022664"/>
    </source>
</evidence>
<evidence type="ECO:0000256" key="15">
    <source>
        <dbReference type="ARBA" id="ARBA00048342"/>
    </source>
</evidence>
<dbReference type="InterPro" id="IPR013785">
    <property type="entry name" value="Aldolase_TIM"/>
</dbReference>
<dbReference type="GO" id="GO:0034399">
    <property type="term" value="C:nuclear periphery"/>
    <property type="evidence" value="ECO:0007669"/>
    <property type="project" value="EnsemblFungi"/>
</dbReference>
<feature type="domain" description="DUS-like FMN-binding" evidence="19">
    <location>
        <begin position="343"/>
        <end position="553"/>
    </location>
</feature>
<organism evidence="20 21">
    <name type="scientific">Ceratocystis fimbriata f. sp. platani</name>
    <dbReference type="NCBI Taxonomy" id="88771"/>
    <lineage>
        <taxon>Eukaryota</taxon>
        <taxon>Fungi</taxon>
        <taxon>Dikarya</taxon>
        <taxon>Ascomycota</taxon>
        <taxon>Pezizomycotina</taxon>
        <taxon>Sordariomycetes</taxon>
        <taxon>Hypocreomycetidae</taxon>
        <taxon>Microascales</taxon>
        <taxon>Ceratocystidaceae</taxon>
        <taxon>Ceratocystis</taxon>
    </lineage>
</organism>
<feature type="compositionally biased region" description="Polar residues" evidence="18">
    <location>
        <begin position="58"/>
        <end position="69"/>
    </location>
</feature>
<evidence type="ECO:0000313" key="21">
    <source>
        <dbReference type="Proteomes" id="UP000034841"/>
    </source>
</evidence>
<protein>
    <recommendedName>
        <fullName evidence="4">tRNA-dihydrouridine(47) synthase [NAD(P)(+)]</fullName>
        <ecNumber evidence="3">1.3.1.89</ecNumber>
    </recommendedName>
    <alternativeName>
        <fullName evidence="12">tRNA-dihydrouridine synthase 3</fullName>
    </alternativeName>
</protein>
<dbReference type="Pfam" id="PF01207">
    <property type="entry name" value="Dus"/>
    <property type="match status" value="2"/>
</dbReference>
<dbReference type="Gene3D" id="3.20.20.70">
    <property type="entry name" value="Aldolase class I"/>
    <property type="match status" value="1"/>
</dbReference>
<dbReference type="AlphaFoldDB" id="A0A0F8B5N6"/>
<evidence type="ECO:0000256" key="10">
    <source>
        <dbReference type="ARBA" id="ARBA00022857"/>
    </source>
</evidence>
<evidence type="ECO:0000256" key="8">
    <source>
        <dbReference type="ARBA" id="ARBA00022694"/>
    </source>
</evidence>
<dbReference type="GO" id="GO:0003723">
    <property type="term" value="F:RNA binding"/>
    <property type="evidence" value="ECO:0007669"/>
    <property type="project" value="TreeGrafter"/>
</dbReference>
<keyword evidence="10" id="KW-0521">NADP</keyword>
<dbReference type="OrthoDB" id="259935at2759"/>
<evidence type="ECO:0000259" key="19">
    <source>
        <dbReference type="Pfam" id="PF01207"/>
    </source>
</evidence>
<comment type="cofactor">
    <cofactor evidence="1">
        <name>FMN</name>
        <dbReference type="ChEBI" id="CHEBI:58210"/>
    </cofactor>
</comment>
<comment type="catalytic activity">
    <reaction evidence="16">
        <text>a 5,6-dihydrouridine in mRNA + NADP(+) = a uridine in mRNA + NADPH + H(+)</text>
        <dbReference type="Rhea" id="RHEA:69855"/>
        <dbReference type="Rhea" id="RHEA-COMP:14658"/>
        <dbReference type="Rhea" id="RHEA-COMP:17789"/>
        <dbReference type="ChEBI" id="CHEBI:15378"/>
        <dbReference type="ChEBI" id="CHEBI:57783"/>
        <dbReference type="ChEBI" id="CHEBI:58349"/>
        <dbReference type="ChEBI" id="CHEBI:65315"/>
        <dbReference type="ChEBI" id="CHEBI:74443"/>
    </reaction>
    <physiologicalReaction direction="right-to-left" evidence="16">
        <dbReference type="Rhea" id="RHEA:69857"/>
    </physiologicalReaction>
</comment>
<evidence type="ECO:0000256" key="6">
    <source>
        <dbReference type="ARBA" id="ARBA00022643"/>
    </source>
</evidence>
<dbReference type="InterPro" id="IPR035587">
    <property type="entry name" value="DUS-like_FMN-bd"/>
</dbReference>
<sequence length="750" mass="83741">MDASDPKAVEIVEPTAKRIRTDAPSNTDEVATFAPTPVPVSTSGSADAAVSEAPRAQNKPTSTQDSTHVNGRRQDQRDSGVAPIKAEYLLTGADASRVAASAIDYDLAEGREETGGGGDNRSNNNKKGKDKRKKQTGQNNDRFFGATGDANPLCNTRVFNSEFSPRECPFGESCKRVHDLRKYLQEDRRPDLESFGGLCPVFDTYGECTSGWKCRFVKSHSKEITHEDGRKELILLKKNIDGTIGPANASNNHETEGVQPGLVNIVSSKDKIDLARRRVDMDDIEKYVKWIDNEGRLNNEYQNRRKREDEAEVQKDMSAQYVEPPMLPSEKRRLYFAAETPVVAPLTTQGNMPFRRLAVELGAEFTYSEMALSRPLVQGVKSDWALMRAHETEAAPPRVNPNYKNIVFDYDNSRDMRFGAQISGNAPWQVIKAAFALNRFCDRLRVIDLNCGCPVDSQYQTGCGAALLEAPAKIERMVRGMNAVSGEIPITAKIRTGVKSNRPVAPQVLTRLAFGGAEHRERLGAPGCAAVTLHGRSREQRYLKRADWGYIAECGAIVEDYNAQVGALQDTIREPDERTLANSKGGRLFFLGNGDCYSHEEYFDHVNNGKVDSVMIGRGALIKPWLFEEIRTGQYLDKSATERLGYIEKFVKYGLDAWGSDEHGVNYTRRFLLEWLSFTQRYIPVGILERLPPSLNDRPPPFKGRNELETLLASGDSRDWIKISEMFLGPAPETFRFVPKHKSHAYEVQG</sequence>
<dbReference type="GO" id="GO:0008270">
    <property type="term" value="F:zinc ion binding"/>
    <property type="evidence" value="ECO:0007669"/>
    <property type="project" value="UniProtKB-KW"/>
</dbReference>
<evidence type="ECO:0000256" key="5">
    <source>
        <dbReference type="ARBA" id="ARBA00022630"/>
    </source>
</evidence>
<evidence type="ECO:0000256" key="14">
    <source>
        <dbReference type="ARBA" id="ARBA00048266"/>
    </source>
</evidence>
<comment type="caution">
    <text evidence="20">The sequence shown here is derived from an EMBL/GenBank/DDBJ whole genome shotgun (WGS) entry which is preliminary data.</text>
</comment>
<keyword evidence="9" id="KW-0862">Zinc</keyword>